<keyword evidence="2" id="KW-0677">Repeat</keyword>
<dbReference type="Proteomes" id="UP001147782">
    <property type="component" value="Unassembled WGS sequence"/>
</dbReference>
<evidence type="ECO:0000313" key="5">
    <source>
        <dbReference type="Proteomes" id="UP001147782"/>
    </source>
</evidence>
<accession>A0A9W9S0C0</accession>
<organism evidence="4 5">
    <name type="scientific">Penicillium cataractarum</name>
    <dbReference type="NCBI Taxonomy" id="2100454"/>
    <lineage>
        <taxon>Eukaryota</taxon>
        <taxon>Fungi</taxon>
        <taxon>Dikarya</taxon>
        <taxon>Ascomycota</taxon>
        <taxon>Pezizomycotina</taxon>
        <taxon>Eurotiomycetes</taxon>
        <taxon>Eurotiomycetidae</taxon>
        <taxon>Eurotiales</taxon>
        <taxon>Aspergillaceae</taxon>
        <taxon>Penicillium</taxon>
    </lineage>
</organism>
<dbReference type="GO" id="GO:0005739">
    <property type="term" value="C:mitochondrion"/>
    <property type="evidence" value="ECO:0007669"/>
    <property type="project" value="TreeGrafter"/>
</dbReference>
<dbReference type="PROSITE" id="PS50206">
    <property type="entry name" value="RHODANESE_3"/>
    <property type="match status" value="2"/>
</dbReference>
<dbReference type="SMART" id="SM00450">
    <property type="entry name" value="RHOD"/>
    <property type="match status" value="2"/>
</dbReference>
<evidence type="ECO:0000313" key="4">
    <source>
        <dbReference type="EMBL" id="KAJ5369708.1"/>
    </source>
</evidence>
<keyword evidence="5" id="KW-1185">Reference proteome</keyword>
<dbReference type="CDD" id="cd01448">
    <property type="entry name" value="TST_Repeat_1"/>
    <property type="match status" value="1"/>
</dbReference>
<dbReference type="AlphaFoldDB" id="A0A9W9S0C0"/>
<sequence>MSSSTPFSSLFVSPAELHNALSDSSSAFRVIPLTAGRNSSMQSFESQHIPDSVFFNMDIIRDTTSRYPMMLPTPTQFAKYMSELQITPNDVLVVYDPMEPGFYSSPRVAWTCQYFGHRAVHVLNTFPRYVEEGFPVVTGKVSTPVSSTTKVTYPEQQVSESRNVISFEEVCDIIADPIQTEQVQIIDSRPSARFSGPPDPEPSALPVGHIPSAINVPFSSLLGPDKKVLSPAELTELFNKAGVKENVPTVLYCNTGVTAAGLDLALSASGLNIRTRLYDGSWSEWSKRAENEGMMVTES</sequence>
<dbReference type="InterPro" id="IPR001763">
    <property type="entry name" value="Rhodanese-like_dom"/>
</dbReference>
<comment type="caution">
    <text evidence="4">The sequence shown here is derived from an EMBL/GenBank/DDBJ whole genome shotgun (WGS) entry which is preliminary data.</text>
</comment>
<proteinExistence type="predicted"/>
<dbReference type="Gene3D" id="3.40.250.10">
    <property type="entry name" value="Rhodanese-like domain"/>
    <property type="match status" value="2"/>
</dbReference>
<reference evidence="4" key="1">
    <citation type="submission" date="2022-11" db="EMBL/GenBank/DDBJ databases">
        <authorList>
            <person name="Petersen C."/>
        </authorList>
    </citation>
    <scope>NUCLEOTIDE SEQUENCE</scope>
    <source>
        <strain evidence="4">IBT 29864</strain>
    </source>
</reference>
<dbReference type="InterPro" id="IPR045078">
    <property type="entry name" value="TST/MPST-like"/>
</dbReference>
<protein>
    <recommendedName>
        <fullName evidence="3">Rhodanese domain-containing protein</fullName>
    </recommendedName>
</protein>
<evidence type="ECO:0000256" key="1">
    <source>
        <dbReference type="ARBA" id="ARBA00022679"/>
    </source>
</evidence>
<dbReference type="CDD" id="cd01449">
    <property type="entry name" value="TST_Repeat_2"/>
    <property type="match status" value="1"/>
</dbReference>
<gene>
    <name evidence="4" type="ORF">N7496_005800</name>
</gene>
<dbReference type="GeneID" id="81437908"/>
<dbReference type="PANTHER" id="PTHR11364:SF27">
    <property type="entry name" value="SULFURTRANSFERASE"/>
    <property type="match status" value="1"/>
</dbReference>
<dbReference type="RefSeq" id="XP_056554142.1">
    <property type="nucleotide sequence ID" value="XM_056698729.1"/>
</dbReference>
<name>A0A9W9S0C0_9EURO</name>
<dbReference type="Pfam" id="PF00581">
    <property type="entry name" value="Rhodanese"/>
    <property type="match status" value="1"/>
</dbReference>
<keyword evidence="1" id="KW-0808">Transferase</keyword>
<dbReference type="GO" id="GO:0004792">
    <property type="term" value="F:thiosulfate-cyanide sulfurtransferase activity"/>
    <property type="evidence" value="ECO:0007669"/>
    <property type="project" value="TreeGrafter"/>
</dbReference>
<dbReference type="SUPFAM" id="SSF52821">
    <property type="entry name" value="Rhodanese/Cell cycle control phosphatase"/>
    <property type="match status" value="2"/>
</dbReference>
<dbReference type="PANTHER" id="PTHR11364">
    <property type="entry name" value="THIOSULFATE SULFERTANSFERASE"/>
    <property type="match status" value="1"/>
</dbReference>
<dbReference type="OrthoDB" id="270167at2759"/>
<reference evidence="4" key="2">
    <citation type="journal article" date="2023" name="IMA Fungus">
        <title>Comparative genomic study of the Penicillium genus elucidates a diverse pangenome and 15 lateral gene transfer events.</title>
        <authorList>
            <person name="Petersen C."/>
            <person name="Sorensen T."/>
            <person name="Nielsen M.R."/>
            <person name="Sondergaard T.E."/>
            <person name="Sorensen J.L."/>
            <person name="Fitzpatrick D.A."/>
            <person name="Frisvad J.C."/>
            <person name="Nielsen K.L."/>
        </authorList>
    </citation>
    <scope>NUCLEOTIDE SEQUENCE</scope>
    <source>
        <strain evidence="4">IBT 29864</strain>
    </source>
</reference>
<dbReference type="EMBL" id="JAPZBS010000005">
    <property type="protein sequence ID" value="KAJ5369708.1"/>
    <property type="molecule type" value="Genomic_DNA"/>
</dbReference>
<evidence type="ECO:0000256" key="2">
    <source>
        <dbReference type="ARBA" id="ARBA00022737"/>
    </source>
</evidence>
<feature type="domain" description="Rhodanese" evidence="3">
    <location>
        <begin position="179"/>
        <end position="294"/>
    </location>
</feature>
<feature type="domain" description="Rhodanese" evidence="3">
    <location>
        <begin position="48"/>
        <end position="138"/>
    </location>
</feature>
<dbReference type="InterPro" id="IPR036873">
    <property type="entry name" value="Rhodanese-like_dom_sf"/>
</dbReference>
<evidence type="ECO:0000259" key="3">
    <source>
        <dbReference type="PROSITE" id="PS50206"/>
    </source>
</evidence>